<evidence type="ECO:0000259" key="13">
    <source>
        <dbReference type="PROSITE" id="PS50113"/>
    </source>
</evidence>
<proteinExistence type="predicted"/>
<evidence type="ECO:0000256" key="8">
    <source>
        <dbReference type="ARBA" id="ARBA00022741"/>
    </source>
</evidence>
<organism evidence="14 15">
    <name type="scientific">Sphingomicrobium clamense</name>
    <dbReference type="NCBI Taxonomy" id="2851013"/>
    <lineage>
        <taxon>Bacteria</taxon>
        <taxon>Pseudomonadati</taxon>
        <taxon>Pseudomonadota</taxon>
        <taxon>Alphaproteobacteria</taxon>
        <taxon>Sphingomonadales</taxon>
        <taxon>Sphingomonadaceae</taxon>
        <taxon>Sphingomicrobium</taxon>
    </lineage>
</organism>
<keyword evidence="11" id="KW-0843">Virulence</keyword>
<dbReference type="CDD" id="cd00130">
    <property type="entry name" value="PAS"/>
    <property type="match status" value="1"/>
</dbReference>
<evidence type="ECO:0000259" key="12">
    <source>
        <dbReference type="PROSITE" id="PS50112"/>
    </source>
</evidence>
<protein>
    <recommendedName>
        <fullName evidence="2">histidine kinase</fullName>
        <ecNumber evidence="2">2.7.13.3</ecNumber>
    </recommendedName>
</protein>
<keyword evidence="15" id="KW-1185">Reference proteome</keyword>
<evidence type="ECO:0000256" key="6">
    <source>
        <dbReference type="ARBA" id="ARBA00022679"/>
    </source>
</evidence>
<evidence type="ECO:0000256" key="7">
    <source>
        <dbReference type="ARBA" id="ARBA00022737"/>
    </source>
</evidence>
<reference evidence="14 15" key="1">
    <citation type="submission" date="2021-07" db="EMBL/GenBank/DDBJ databases">
        <title>The draft genome sequence of Sphingomicrobium sp. B8.</title>
        <authorList>
            <person name="Mu L."/>
        </authorList>
    </citation>
    <scope>NUCLEOTIDE SEQUENCE [LARGE SCALE GENOMIC DNA]</scope>
    <source>
        <strain evidence="14 15">B8</strain>
    </source>
</reference>
<keyword evidence="7" id="KW-0677">Repeat</keyword>
<dbReference type="InterPro" id="IPR003018">
    <property type="entry name" value="GAF"/>
</dbReference>
<keyword evidence="3" id="KW-0597">Phosphoprotein</keyword>
<dbReference type="InterPro" id="IPR000700">
    <property type="entry name" value="PAS-assoc_C"/>
</dbReference>
<dbReference type="SMART" id="SM00911">
    <property type="entry name" value="HWE_HK"/>
    <property type="match status" value="1"/>
</dbReference>
<dbReference type="NCBIfam" id="TIGR00229">
    <property type="entry name" value="sensory_box"/>
    <property type="match status" value="1"/>
</dbReference>
<dbReference type="Proteomes" id="UP000698028">
    <property type="component" value="Unassembled WGS sequence"/>
</dbReference>
<dbReference type="PROSITE" id="PS50112">
    <property type="entry name" value="PAS"/>
    <property type="match status" value="1"/>
</dbReference>
<gene>
    <name evidence="14" type="ORF">KTQ36_04100</name>
</gene>
<dbReference type="RefSeq" id="WP_218632469.1">
    <property type="nucleotide sequence ID" value="NZ_JAHVAH010000001.1"/>
</dbReference>
<dbReference type="Pfam" id="PF13185">
    <property type="entry name" value="GAF_2"/>
    <property type="match status" value="1"/>
</dbReference>
<keyword evidence="9" id="KW-0418">Kinase</keyword>
<dbReference type="EMBL" id="JAHVAH010000001">
    <property type="protein sequence ID" value="MBW0144477.1"/>
    <property type="molecule type" value="Genomic_DNA"/>
</dbReference>
<evidence type="ECO:0000256" key="3">
    <source>
        <dbReference type="ARBA" id="ARBA00022553"/>
    </source>
</evidence>
<feature type="domain" description="PAC" evidence="13">
    <location>
        <begin position="87"/>
        <end position="137"/>
    </location>
</feature>
<name>A0ABS6V4K5_9SPHN</name>
<keyword evidence="8" id="KW-0547">Nucleotide-binding</keyword>
<dbReference type="Pfam" id="PF07536">
    <property type="entry name" value="HWE_HK"/>
    <property type="match status" value="1"/>
</dbReference>
<evidence type="ECO:0000313" key="14">
    <source>
        <dbReference type="EMBL" id="MBW0144477.1"/>
    </source>
</evidence>
<feature type="domain" description="PAS" evidence="12">
    <location>
        <begin position="9"/>
        <end position="63"/>
    </location>
</feature>
<accession>A0ABS6V4K5</accession>
<evidence type="ECO:0000256" key="2">
    <source>
        <dbReference type="ARBA" id="ARBA00012438"/>
    </source>
</evidence>
<keyword evidence="10" id="KW-0067">ATP-binding</keyword>
<keyword evidence="5" id="KW-0288">FMN</keyword>
<sequence length="501" mass="55768">MQRISPFIDPAILEGILATALDAVIVSDAKGTIVEWNQHATITLGWERDDILGRTMESTIVPEHHRQSHVEGMTRLQQGEQARILNRRLELTARHRSGVEIPVEMAITEIGKSPDNLFIGFLRDITEQKKYEDALTRRAVEAELISTMSGAVANARSFESALTRSLDAILQLTGWPVGHAFIRPNPDPVLVPSGVWAARNANYRRLKAATEDSVFPIGIGMPGKILESGEPLWIEDISEYPEFKRQNHEFKSAFGFPLKSEGVVIAVLEFFANSETRPDEELLKTVKVLGEQLGLVVERKRQEDRQKLLVNELNHRVKNTIAIVQGIAHQTFEDDVPVEQGRETFIRRLDALASAHHLLISENWAKASITDIVTRALDGCGGSLERVRIKGRDFDVQSETAVSIALAIHELCTNAFKYGSLSVPAGRVEITWKLEKGDIPVFVFEWRELGGPPVKEPSKKGFGSRLLERGLAKSLGGRVELNFDPSGFCARFSAPLNRQDP</sequence>
<comment type="caution">
    <text evidence="14">The sequence shown here is derived from an EMBL/GenBank/DDBJ whole genome shotgun (WGS) entry which is preliminary data.</text>
</comment>
<comment type="catalytic activity">
    <reaction evidence="1">
        <text>ATP + protein L-histidine = ADP + protein N-phospho-L-histidine.</text>
        <dbReference type="EC" id="2.7.13.3"/>
    </reaction>
</comment>
<dbReference type="InterPro" id="IPR000014">
    <property type="entry name" value="PAS"/>
</dbReference>
<evidence type="ECO:0000256" key="5">
    <source>
        <dbReference type="ARBA" id="ARBA00022643"/>
    </source>
</evidence>
<dbReference type="SMART" id="SM00091">
    <property type="entry name" value="PAS"/>
    <property type="match status" value="1"/>
</dbReference>
<evidence type="ECO:0000313" key="15">
    <source>
        <dbReference type="Proteomes" id="UP000698028"/>
    </source>
</evidence>
<evidence type="ECO:0000256" key="1">
    <source>
        <dbReference type="ARBA" id="ARBA00000085"/>
    </source>
</evidence>
<dbReference type="PANTHER" id="PTHR41523">
    <property type="entry name" value="TWO-COMPONENT SYSTEM SENSOR PROTEIN"/>
    <property type="match status" value="1"/>
</dbReference>
<dbReference type="PANTHER" id="PTHR41523:SF7">
    <property type="entry name" value="HISTIDINE KINASE"/>
    <property type="match status" value="1"/>
</dbReference>
<keyword evidence="4" id="KW-0285">Flavoprotein</keyword>
<dbReference type="InterPro" id="IPR013767">
    <property type="entry name" value="PAS_fold"/>
</dbReference>
<evidence type="ECO:0000256" key="10">
    <source>
        <dbReference type="ARBA" id="ARBA00022840"/>
    </source>
</evidence>
<dbReference type="SMART" id="SM00065">
    <property type="entry name" value="GAF"/>
    <property type="match status" value="1"/>
</dbReference>
<evidence type="ECO:0000256" key="11">
    <source>
        <dbReference type="ARBA" id="ARBA00023026"/>
    </source>
</evidence>
<dbReference type="PROSITE" id="PS50113">
    <property type="entry name" value="PAC"/>
    <property type="match status" value="1"/>
</dbReference>
<keyword evidence="6" id="KW-0808">Transferase</keyword>
<evidence type="ECO:0000256" key="9">
    <source>
        <dbReference type="ARBA" id="ARBA00022777"/>
    </source>
</evidence>
<dbReference type="EC" id="2.7.13.3" evidence="2"/>
<dbReference type="InterPro" id="IPR011102">
    <property type="entry name" value="Sig_transdc_His_kinase_HWE"/>
</dbReference>
<dbReference type="Pfam" id="PF00989">
    <property type="entry name" value="PAS"/>
    <property type="match status" value="1"/>
</dbReference>
<evidence type="ECO:0000256" key="4">
    <source>
        <dbReference type="ARBA" id="ARBA00022630"/>
    </source>
</evidence>